<gene>
    <name evidence="7" type="ORF">GCM10009854_26790</name>
</gene>
<dbReference type="Pfam" id="PF00171">
    <property type="entry name" value="Aldedh"/>
    <property type="match status" value="1"/>
</dbReference>
<proteinExistence type="inferred from homology"/>
<sequence>MTQTARGSVEIASARSETFQSIDPRTGEVVGEHPIHDAETVNSRVASTRKAQREWAELGFAGRKQHLDKWRKILAKRLDELAGVICAETGKPLDDARLELVLVLDHLHWAGANAEKVLKRRKVSSGVLMSNQVSTVEYLPFGVVGVIGPWNYPAFTPMGSIAYALAAGNGVVFKPSELTPGVGEWLVRTFAEAVPEYPVFQLITGFGETGAALCESGVDKVAFTGSTATGKRVMASCAQSLTPVLVECGGKDALIVDSDADLAAAADAAVWGAMSNAGQTCIGVERVYVVEAVAERFLEMVAERAKKLRPGAEPGAEFGPITMASQVDLIREHIDDAISGGGRAVVGGRDSVRPPFVEPVVLADVPEDSAAVAEETFGPTIVVQRVRDADEGIARANDSRYGLGGTVFSRARGMELARKLRSGMVAVNSVISFAGVPALPFGGVGDSGFGRIHGADGLREFARTQAVTRTKFKIPLNPMSFARPKSTVGTVVRLIRLMRGR</sequence>
<dbReference type="PANTHER" id="PTHR11699">
    <property type="entry name" value="ALDEHYDE DEHYDROGENASE-RELATED"/>
    <property type="match status" value="1"/>
</dbReference>
<dbReference type="InterPro" id="IPR029510">
    <property type="entry name" value="Ald_DH_CS_GLU"/>
</dbReference>
<dbReference type="PROSITE" id="PS00687">
    <property type="entry name" value="ALDEHYDE_DEHYDR_GLU"/>
    <property type="match status" value="1"/>
</dbReference>
<dbReference type="RefSeq" id="WP_344131071.1">
    <property type="nucleotide sequence ID" value="NZ_BAAARA010000008.1"/>
</dbReference>
<keyword evidence="8" id="KW-1185">Reference proteome</keyword>
<comment type="similarity">
    <text evidence="1 3 5">Belongs to the aldehyde dehydrogenase family.</text>
</comment>
<dbReference type="InterPro" id="IPR016162">
    <property type="entry name" value="Ald_DH_N"/>
</dbReference>
<dbReference type="Gene3D" id="3.40.605.10">
    <property type="entry name" value="Aldehyde Dehydrogenase, Chain A, domain 1"/>
    <property type="match status" value="1"/>
</dbReference>
<feature type="domain" description="Aldehyde dehydrogenase" evidence="6">
    <location>
        <begin position="14"/>
        <end position="467"/>
    </location>
</feature>
<evidence type="ECO:0000256" key="2">
    <source>
        <dbReference type="ARBA" id="ARBA00023002"/>
    </source>
</evidence>
<evidence type="ECO:0000256" key="3">
    <source>
        <dbReference type="PIRNR" id="PIRNR036492"/>
    </source>
</evidence>
<evidence type="ECO:0000313" key="7">
    <source>
        <dbReference type="EMBL" id="GAA2348147.1"/>
    </source>
</evidence>
<dbReference type="Proteomes" id="UP001501218">
    <property type="component" value="Unassembled WGS sequence"/>
</dbReference>
<dbReference type="PIRSF" id="PIRSF036492">
    <property type="entry name" value="ALDH"/>
    <property type="match status" value="1"/>
</dbReference>
<dbReference type="InterPro" id="IPR016163">
    <property type="entry name" value="Ald_DH_C"/>
</dbReference>
<evidence type="ECO:0000313" key="8">
    <source>
        <dbReference type="Proteomes" id="UP001501218"/>
    </source>
</evidence>
<accession>A0ABP5T9U2</accession>
<evidence type="ECO:0000256" key="1">
    <source>
        <dbReference type="ARBA" id="ARBA00009986"/>
    </source>
</evidence>
<dbReference type="Gene3D" id="3.40.309.10">
    <property type="entry name" value="Aldehyde Dehydrogenase, Chain A, domain 2"/>
    <property type="match status" value="1"/>
</dbReference>
<evidence type="ECO:0000256" key="4">
    <source>
        <dbReference type="PROSITE-ProRule" id="PRU10007"/>
    </source>
</evidence>
<keyword evidence="2 3" id="KW-0560">Oxidoreductase</keyword>
<dbReference type="InterPro" id="IPR016161">
    <property type="entry name" value="Ald_DH/histidinol_DH"/>
</dbReference>
<dbReference type="EMBL" id="BAAARA010000008">
    <property type="protein sequence ID" value="GAA2348147.1"/>
    <property type="molecule type" value="Genomic_DNA"/>
</dbReference>
<name>A0ABP5T9U2_9PSEU</name>
<protein>
    <recommendedName>
        <fullName evidence="3">Aldehyde dehydrogenase</fullName>
    </recommendedName>
</protein>
<evidence type="ECO:0000256" key="5">
    <source>
        <dbReference type="RuleBase" id="RU003345"/>
    </source>
</evidence>
<dbReference type="InterPro" id="IPR012394">
    <property type="entry name" value="Aldehyde_DH_NAD(P)"/>
</dbReference>
<dbReference type="InterPro" id="IPR015590">
    <property type="entry name" value="Aldehyde_DH_dom"/>
</dbReference>
<feature type="active site" evidence="4">
    <location>
        <position position="247"/>
    </location>
</feature>
<evidence type="ECO:0000259" key="6">
    <source>
        <dbReference type="Pfam" id="PF00171"/>
    </source>
</evidence>
<comment type="caution">
    <text evidence="7">The sequence shown here is derived from an EMBL/GenBank/DDBJ whole genome shotgun (WGS) entry which is preliminary data.</text>
</comment>
<dbReference type="CDD" id="cd07099">
    <property type="entry name" value="ALDH_DDALDH"/>
    <property type="match status" value="1"/>
</dbReference>
<dbReference type="SUPFAM" id="SSF53720">
    <property type="entry name" value="ALDH-like"/>
    <property type="match status" value="1"/>
</dbReference>
<organism evidence="7 8">
    <name type="scientific">Saccharopolyspora halophila</name>
    <dbReference type="NCBI Taxonomy" id="405551"/>
    <lineage>
        <taxon>Bacteria</taxon>
        <taxon>Bacillati</taxon>
        <taxon>Actinomycetota</taxon>
        <taxon>Actinomycetes</taxon>
        <taxon>Pseudonocardiales</taxon>
        <taxon>Pseudonocardiaceae</taxon>
        <taxon>Saccharopolyspora</taxon>
    </lineage>
</organism>
<reference evidence="8" key="1">
    <citation type="journal article" date="2019" name="Int. J. Syst. Evol. Microbiol.">
        <title>The Global Catalogue of Microorganisms (GCM) 10K type strain sequencing project: providing services to taxonomists for standard genome sequencing and annotation.</title>
        <authorList>
            <consortium name="The Broad Institute Genomics Platform"/>
            <consortium name="The Broad Institute Genome Sequencing Center for Infectious Disease"/>
            <person name="Wu L."/>
            <person name="Ma J."/>
        </authorList>
    </citation>
    <scope>NUCLEOTIDE SEQUENCE [LARGE SCALE GENOMIC DNA]</scope>
    <source>
        <strain evidence="8">JCM 16221</strain>
    </source>
</reference>